<dbReference type="InterPro" id="IPR010129">
    <property type="entry name" value="T1SS_HlyD"/>
</dbReference>
<evidence type="ECO:0000256" key="3">
    <source>
        <dbReference type="ARBA" id="ARBA00022448"/>
    </source>
</evidence>
<dbReference type="GO" id="GO:0005886">
    <property type="term" value="C:plasma membrane"/>
    <property type="evidence" value="ECO:0007669"/>
    <property type="project" value="UniProtKB-SubCell"/>
</dbReference>
<feature type="domain" description="AprE-like beta-barrel" evidence="11">
    <location>
        <begin position="343"/>
        <end position="426"/>
    </location>
</feature>
<comment type="caution">
    <text evidence="12">The sequence shown here is derived from an EMBL/GenBank/DDBJ whole genome shotgun (WGS) entry which is preliminary data.</text>
</comment>
<dbReference type="PANTHER" id="PTHR30386:SF17">
    <property type="entry name" value="ALKALINE PROTEASE SECRETION PROTEIN APRE"/>
    <property type="match status" value="1"/>
</dbReference>
<keyword evidence="7" id="KW-1133">Transmembrane helix</keyword>
<comment type="similarity">
    <text evidence="2 9">Belongs to the membrane fusion protein (MFP) (TC 8.A.1) family.</text>
</comment>
<dbReference type="NCBIfam" id="TIGR01843">
    <property type="entry name" value="type_I_hlyD"/>
    <property type="match status" value="1"/>
</dbReference>
<dbReference type="Proteomes" id="UP000321523">
    <property type="component" value="Unassembled WGS sequence"/>
</dbReference>
<dbReference type="InterPro" id="IPR058781">
    <property type="entry name" value="HH_AprE-like"/>
</dbReference>
<dbReference type="Gene3D" id="2.40.50.100">
    <property type="match status" value="1"/>
</dbReference>
<accession>A0A512DTA4</accession>
<proteinExistence type="inferred from homology"/>
<name>A0A512DTA4_9PROT</name>
<evidence type="ECO:0000259" key="11">
    <source>
        <dbReference type="Pfam" id="PF26002"/>
    </source>
</evidence>
<dbReference type="InterPro" id="IPR058982">
    <property type="entry name" value="Beta-barrel_AprE"/>
</dbReference>
<evidence type="ECO:0000256" key="8">
    <source>
        <dbReference type="ARBA" id="ARBA00023136"/>
    </source>
</evidence>
<feature type="domain" description="AprE-like long alpha-helical hairpin" evidence="10">
    <location>
        <begin position="110"/>
        <end position="298"/>
    </location>
</feature>
<protein>
    <recommendedName>
        <fullName evidence="9">Membrane fusion protein (MFP) family protein</fullName>
    </recommendedName>
</protein>
<organism evidence="12 13">
    <name type="scientific">Skermanella aerolata</name>
    <dbReference type="NCBI Taxonomy" id="393310"/>
    <lineage>
        <taxon>Bacteria</taxon>
        <taxon>Pseudomonadati</taxon>
        <taxon>Pseudomonadota</taxon>
        <taxon>Alphaproteobacteria</taxon>
        <taxon>Rhodospirillales</taxon>
        <taxon>Azospirillaceae</taxon>
        <taxon>Skermanella</taxon>
    </lineage>
</organism>
<dbReference type="Pfam" id="PF25994">
    <property type="entry name" value="HH_AprE"/>
    <property type="match status" value="1"/>
</dbReference>
<evidence type="ECO:0000256" key="6">
    <source>
        <dbReference type="ARBA" id="ARBA00022692"/>
    </source>
</evidence>
<keyword evidence="4 9" id="KW-1003">Cell membrane</keyword>
<evidence type="ECO:0000313" key="12">
    <source>
        <dbReference type="EMBL" id="GEO39702.1"/>
    </source>
</evidence>
<comment type="subcellular location">
    <subcellularLocation>
        <location evidence="1 9">Cell inner membrane</location>
        <topology evidence="1 9">Single-pass membrane protein</topology>
    </subcellularLocation>
</comment>
<dbReference type="AlphaFoldDB" id="A0A512DTA4"/>
<evidence type="ECO:0000256" key="2">
    <source>
        <dbReference type="ARBA" id="ARBA00009477"/>
    </source>
</evidence>
<dbReference type="InterPro" id="IPR050739">
    <property type="entry name" value="MFP"/>
</dbReference>
<evidence type="ECO:0000256" key="9">
    <source>
        <dbReference type="RuleBase" id="RU365093"/>
    </source>
</evidence>
<reference evidence="12 13" key="1">
    <citation type="submission" date="2019-07" db="EMBL/GenBank/DDBJ databases">
        <title>Whole genome shotgun sequence of Skermanella aerolata NBRC 106429.</title>
        <authorList>
            <person name="Hosoyama A."/>
            <person name="Uohara A."/>
            <person name="Ohji S."/>
            <person name="Ichikawa N."/>
        </authorList>
    </citation>
    <scope>NUCLEOTIDE SEQUENCE [LARGE SCALE GENOMIC DNA]</scope>
    <source>
        <strain evidence="12 13">NBRC 106429</strain>
    </source>
</reference>
<keyword evidence="13" id="KW-1185">Reference proteome</keyword>
<evidence type="ECO:0000259" key="10">
    <source>
        <dbReference type="Pfam" id="PF25994"/>
    </source>
</evidence>
<evidence type="ECO:0000313" key="13">
    <source>
        <dbReference type="Proteomes" id="UP000321523"/>
    </source>
</evidence>
<keyword evidence="6" id="KW-0812">Transmembrane</keyword>
<evidence type="ECO:0000256" key="1">
    <source>
        <dbReference type="ARBA" id="ARBA00004377"/>
    </source>
</evidence>
<dbReference type="PRINTS" id="PR01490">
    <property type="entry name" value="RTXTOXIND"/>
</dbReference>
<dbReference type="EMBL" id="BJYZ01000018">
    <property type="protein sequence ID" value="GEO39702.1"/>
    <property type="molecule type" value="Genomic_DNA"/>
</dbReference>
<dbReference type="GO" id="GO:0015031">
    <property type="term" value="P:protein transport"/>
    <property type="evidence" value="ECO:0007669"/>
    <property type="project" value="InterPro"/>
</dbReference>
<dbReference type="Gene3D" id="2.40.30.170">
    <property type="match status" value="1"/>
</dbReference>
<keyword evidence="5 9" id="KW-0997">Cell inner membrane</keyword>
<keyword evidence="8" id="KW-0472">Membrane</keyword>
<evidence type="ECO:0000256" key="7">
    <source>
        <dbReference type="ARBA" id="ARBA00022989"/>
    </source>
</evidence>
<gene>
    <name evidence="12" type="ORF">SAE02_38500</name>
</gene>
<sequence>MKLSELIEAFPIRAAQPAEQQAKPAYPVSSRSIIMAGCLVIAGSFGSLAAWSATANLSTAAIAKGTLAVDTHRKSVQHLQGGIIREILVRDGQRVHAGDVVLRLDRTQTQSLVDMLRSQVDLGRAEEARMIAERTGAAAVSFPPDLLERARAEPDLATILSGQKGLFESRRQSQEGQTAILRNRIAQSRQQIDAMKVQETAKRSQSTLIEKELKGLRALASRGNAPGNKVLQYEREAERIAAERGEIISNMAMVKQSIGEAELQIMQVGKTFLEQLEADLRKTQASLFESSQRLHAAQADLARLDVRAPYTGTVVDMAHHTVDGVVTPGSRILDIIPDGDQIVAEVQIRPGDIDGLAVGMPAQIRFTSFNQVETPVRHGQVLSISADRLIDPKTGAPYYGMRVLVDVRSGEGLTISSGMPAEVVVEKQERTLFAYLIQPMRETITQAIK</sequence>
<keyword evidence="3 9" id="KW-0813">Transport</keyword>
<dbReference type="PANTHER" id="PTHR30386">
    <property type="entry name" value="MEMBRANE FUSION SUBUNIT OF EMRAB-TOLC MULTIDRUG EFFLUX PUMP"/>
    <property type="match status" value="1"/>
</dbReference>
<dbReference type="Pfam" id="PF26002">
    <property type="entry name" value="Beta-barrel_AprE"/>
    <property type="match status" value="1"/>
</dbReference>
<evidence type="ECO:0000256" key="4">
    <source>
        <dbReference type="ARBA" id="ARBA00022475"/>
    </source>
</evidence>
<evidence type="ECO:0000256" key="5">
    <source>
        <dbReference type="ARBA" id="ARBA00022519"/>
    </source>
</evidence>